<dbReference type="SUPFAM" id="SSF48403">
    <property type="entry name" value="Ankyrin repeat"/>
    <property type="match status" value="1"/>
</dbReference>
<reference evidence="5" key="2">
    <citation type="submission" date="2025-09" db="UniProtKB">
        <authorList>
            <consortium name="Ensembl"/>
        </authorList>
    </citation>
    <scope>IDENTIFICATION</scope>
</reference>
<dbReference type="PROSITE" id="PS50297">
    <property type="entry name" value="ANK_REP_REGION"/>
    <property type="match status" value="4"/>
</dbReference>
<sequence>MAEHAELLAEMSTIGRLSATERLKHAQKRRAQQLKGWAQMEKDSTRSHKGNHKGDGVKKSRRVTFNTSVTLLEAAARNDIAEVRQLLNNGVSPDLFNEDGLTALHQSCIDDFLDIARCLLDAGANANACDSELWTPLHAAATCGHTDLVQLLIEAGADLLAVNADGNMPYDLCEDEATLELIEMIMAEQGITQERIDECRGAKERAMLSDLQELVASGADLNVKDEQGATLLHVAAANGYMSVGELLLEHRISPNDRDKDGWTALHAAACWGQIQMVELLVANGANLNAKSELDETPLDVCTDEEVRTKMMELKHKHDAIMKGQDKHKNTLQRRVSSTGSRGKVVRRTSVNERSSLYRREHQKEAKVWQERGRQTEALDDDEDRQTDAELNLHAALVENGAQVLGNGSMATFSSSLPGEPQGVGRMDRSASYQLTPASSAADGGDSMSRERSHHTLADLKRQRAAAKLQKHPAPPIPLSADPQVSPSAVYFTQASGDPPLLKLRAPEEDTTSTKEPCCGLM</sequence>
<dbReference type="GO" id="GO:0004857">
    <property type="term" value="F:enzyme inhibitor activity"/>
    <property type="evidence" value="ECO:0007669"/>
    <property type="project" value="TreeGrafter"/>
</dbReference>
<dbReference type="AlphaFoldDB" id="A0A8C1ITH5"/>
<feature type="compositionally biased region" description="Basic and acidic residues" evidence="4">
    <location>
        <begin position="355"/>
        <end position="376"/>
    </location>
</feature>
<name>A0A8C1ITH5_CYPCA</name>
<dbReference type="PANTHER" id="PTHR24179:SF30">
    <property type="entry name" value="PROTEIN PHOSPHATASE 1 REGULATORY SUBUNIT 16A"/>
    <property type="match status" value="1"/>
</dbReference>
<evidence type="ECO:0000313" key="5">
    <source>
        <dbReference type="Ensembl" id="ENSCCRP00010022093.1"/>
    </source>
</evidence>
<dbReference type="Pfam" id="PF12796">
    <property type="entry name" value="Ank_2"/>
    <property type="match status" value="2"/>
</dbReference>
<dbReference type="FunFam" id="1.25.40.20:FF:000198">
    <property type="entry name" value="Myosin binding subunit, isoform P"/>
    <property type="match status" value="1"/>
</dbReference>
<feature type="repeat" description="ANK" evidence="3">
    <location>
        <begin position="99"/>
        <end position="131"/>
    </location>
</feature>
<dbReference type="PANTHER" id="PTHR24179">
    <property type="entry name" value="PROTEIN PHOSPHATASE 1 REGULATORY SUBUNIT 12"/>
    <property type="match status" value="1"/>
</dbReference>
<evidence type="ECO:0000256" key="1">
    <source>
        <dbReference type="ARBA" id="ARBA00022737"/>
    </source>
</evidence>
<reference evidence="5" key="1">
    <citation type="submission" date="2025-08" db="UniProtKB">
        <authorList>
            <consortium name="Ensembl"/>
        </authorList>
    </citation>
    <scope>IDENTIFICATION</scope>
</reference>
<keyword evidence="1" id="KW-0677">Repeat</keyword>
<feature type="region of interest" description="Disordered" evidence="4">
    <location>
        <begin position="490"/>
        <end position="521"/>
    </location>
</feature>
<dbReference type="Proteomes" id="UP000694427">
    <property type="component" value="Unplaced"/>
</dbReference>
<dbReference type="SMART" id="SM00248">
    <property type="entry name" value="ANK"/>
    <property type="match status" value="5"/>
</dbReference>
<proteinExistence type="predicted"/>
<dbReference type="GO" id="GO:0005737">
    <property type="term" value="C:cytoplasm"/>
    <property type="evidence" value="ECO:0007669"/>
    <property type="project" value="TreeGrafter"/>
</dbReference>
<feature type="region of interest" description="Disordered" evidence="4">
    <location>
        <begin position="32"/>
        <end position="58"/>
    </location>
</feature>
<evidence type="ECO:0000313" key="6">
    <source>
        <dbReference type="Proteomes" id="UP000694427"/>
    </source>
</evidence>
<dbReference type="InterPro" id="IPR036770">
    <property type="entry name" value="Ankyrin_rpt-contain_sf"/>
</dbReference>
<dbReference type="PRINTS" id="PR01415">
    <property type="entry name" value="ANKYRIN"/>
</dbReference>
<organism evidence="5 6">
    <name type="scientific">Cyprinus carpio</name>
    <name type="common">Common carp</name>
    <dbReference type="NCBI Taxonomy" id="7962"/>
    <lineage>
        <taxon>Eukaryota</taxon>
        <taxon>Metazoa</taxon>
        <taxon>Chordata</taxon>
        <taxon>Craniata</taxon>
        <taxon>Vertebrata</taxon>
        <taxon>Euteleostomi</taxon>
        <taxon>Actinopterygii</taxon>
        <taxon>Neopterygii</taxon>
        <taxon>Teleostei</taxon>
        <taxon>Ostariophysi</taxon>
        <taxon>Cypriniformes</taxon>
        <taxon>Cyprinidae</taxon>
        <taxon>Cyprininae</taxon>
        <taxon>Cyprinus</taxon>
    </lineage>
</organism>
<dbReference type="InterPro" id="IPR051226">
    <property type="entry name" value="PP1_Regulatory_Subunit"/>
</dbReference>
<dbReference type="Gene3D" id="1.25.40.20">
    <property type="entry name" value="Ankyrin repeat-containing domain"/>
    <property type="match status" value="3"/>
</dbReference>
<keyword evidence="6" id="KW-1185">Reference proteome</keyword>
<keyword evidence="2 3" id="KW-0040">ANK repeat</keyword>
<evidence type="ECO:0000256" key="2">
    <source>
        <dbReference type="ARBA" id="ARBA00023043"/>
    </source>
</evidence>
<evidence type="ECO:0000256" key="4">
    <source>
        <dbReference type="SAM" id="MobiDB-lite"/>
    </source>
</evidence>
<feature type="compositionally biased region" description="Basic and acidic residues" evidence="4">
    <location>
        <begin position="40"/>
        <end position="58"/>
    </location>
</feature>
<feature type="repeat" description="ANK" evidence="3">
    <location>
        <begin position="260"/>
        <end position="292"/>
    </location>
</feature>
<accession>A0A8C1ITH5</accession>
<feature type="repeat" description="ANK" evidence="3">
    <location>
        <begin position="227"/>
        <end position="259"/>
    </location>
</feature>
<dbReference type="GO" id="GO:0017020">
    <property type="term" value="F:myosin phosphatase regulator activity"/>
    <property type="evidence" value="ECO:0007669"/>
    <property type="project" value="TreeGrafter"/>
</dbReference>
<dbReference type="PROSITE" id="PS50088">
    <property type="entry name" value="ANK_REPEAT"/>
    <property type="match status" value="4"/>
</dbReference>
<evidence type="ECO:0000256" key="3">
    <source>
        <dbReference type="PROSITE-ProRule" id="PRU00023"/>
    </source>
</evidence>
<feature type="repeat" description="ANK" evidence="3">
    <location>
        <begin position="132"/>
        <end position="164"/>
    </location>
</feature>
<protein>
    <submittedName>
        <fullName evidence="5">Protein phosphatase 1, regulatory subunit 16A</fullName>
    </submittedName>
</protein>
<dbReference type="Ensembl" id="ENSCCRT00010024163.1">
    <property type="protein sequence ID" value="ENSCCRP00010022093.1"/>
    <property type="gene ID" value="ENSCCRG00010009522.1"/>
</dbReference>
<dbReference type="InterPro" id="IPR002110">
    <property type="entry name" value="Ankyrin_rpt"/>
</dbReference>
<feature type="region of interest" description="Disordered" evidence="4">
    <location>
        <begin position="322"/>
        <end position="385"/>
    </location>
</feature>